<accession>A0A2S3ZB52</accession>
<comment type="caution">
    <text evidence="1">The sequence shown here is derived from an EMBL/GenBank/DDBJ whole genome shotgun (WGS) entry which is preliminary data.</text>
</comment>
<dbReference type="Proteomes" id="UP000237104">
    <property type="component" value="Unassembled WGS sequence"/>
</dbReference>
<name>A0A2S3ZB52_9MICO</name>
<proteinExistence type="predicted"/>
<sequence length="68" mass="7360">MTVLQPLVADALTGPEADRHYQARAVTLCALTCLDVCAVEWVHRGGDVSSRQLLDEAILMLRPALLTA</sequence>
<evidence type="ECO:0000313" key="1">
    <source>
        <dbReference type="EMBL" id="POH62803.1"/>
    </source>
</evidence>
<evidence type="ECO:0000313" key="2">
    <source>
        <dbReference type="Proteomes" id="UP000237104"/>
    </source>
</evidence>
<dbReference type="Gene3D" id="1.10.357.10">
    <property type="entry name" value="Tetracycline Repressor, domain 2"/>
    <property type="match status" value="1"/>
</dbReference>
<dbReference type="AlphaFoldDB" id="A0A2S3ZB52"/>
<protein>
    <recommendedName>
        <fullName evidence="3">MftR C-terminal domain-containing protein</fullName>
    </recommendedName>
</protein>
<organism evidence="1 2">
    <name type="scientific">Cryobacterium zongtaii</name>
    <dbReference type="NCBI Taxonomy" id="1259217"/>
    <lineage>
        <taxon>Bacteria</taxon>
        <taxon>Bacillati</taxon>
        <taxon>Actinomycetota</taxon>
        <taxon>Actinomycetes</taxon>
        <taxon>Micrococcales</taxon>
        <taxon>Microbacteriaceae</taxon>
        <taxon>Cryobacterium</taxon>
    </lineage>
</organism>
<gene>
    <name evidence="1" type="ORF">C3B59_11365</name>
</gene>
<evidence type="ECO:0008006" key="3">
    <source>
        <dbReference type="Google" id="ProtNLM"/>
    </source>
</evidence>
<reference evidence="1 2" key="1">
    <citation type="submission" date="2018-01" db="EMBL/GenBank/DDBJ databases">
        <title>Cryobacterium sp. nov., from glaciers in China.</title>
        <authorList>
            <person name="Liu Q."/>
            <person name="Xin Y.-H."/>
        </authorList>
    </citation>
    <scope>NUCLEOTIDE SEQUENCE [LARGE SCALE GENOMIC DNA]</scope>
    <source>
        <strain evidence="1 2">TMB1-8</strain>
    </source>
</reference>
<dbReference type="EMBL" id="PPXF01000053">
    <property type="protein sequence ID" value="POH62803.1"/>
    <property type="molecule type" value="Genomic_DNA"/>
</dbReference>